<proteinExistence type="predicted"/>
<evidence type="ECO:0000313" key="4">
    <source>
        <dbReference type="Proteomes" id="UP000242415"/>
    </source>
</evidence>
<dbReference type="STRING" id="405436.SAMN05444365_101182"/>
<dbReference type="Proteomes" id="UP000242415">
    <property type="component" value="Unassembled WGS sequence"/>
</dbReference>
<feature type="transmembrane region" description="Helical" evidence="2">
    <location>
        <begin position="115"/>
        <end position="137"/>
    </location>
</feature>
<feature type="transmembrane region" description="Helical" evidence="2">
    <location>
        <begin position="76"/>
        <end position="94"/>
    </location>
</feature>
<dbReference type="EMBL" id="FNPH01000001">
    <property type="protein sequence ID" value="SDX95149.1"/>
    <property type="molecule type" value="Genomic_DNA"/>
</dbReference>
<feature type="transmembrane region" description="Helical" evidence="2">
    <location>
        <begin position="218"/>
        <end position="237"/>
    </location>
</feature>
<feature type="transmembrane region" description="Helical" evidence="2">
    <location>
        <begin position="181"/>
        <end position="198"/>
    </location>
</feature>
<evidence type="ECO:0000313" key="3">
    <source>
        <dbReference type="EMBL" id="SDX95149.1"/>
    </source>
</evidence>
<keyword evidence="2" id="KW-1133">Transmembrane helix</keyword>
<organism evidence="3 4">
    <name type="scientific">Micromonospora pattaloongensis</name>
    <dbReference type="NCBI Taxonomy" id="405436"/>
    <lineage>
        <taxon>Bacteria</taxon>
        <taxon>Bacillati</taxon>
        <taxon>Actinomycetota</taxon>
        <taxon>Actinomycetes</taxon>
        <taxon>Micromonosporales</taxon>
        <taxon>Micromonosporaceae</taxon>
        <taxon>Micromonospora</taxon>
    </lineage>
</organism>
<feature type="compositionally biased region" description="Low complexity" evidence="1">
    <location>
        <begin position="41"/>
        <end position="52"/>
    </location>
</feature>
<dbReference type="AlphaFoldDB" id="A0A1H3FYG5"/>
<keyword evidence="4" id="KW-1185">Reference proteome</keyword>
<evidence type="ECO:0000256" key="2">
    <source>
        <dbReference type="SAM" id="Phobius"/>
    </source>
</evidence>
<evidence type="ECO:0008006" key="5">
    <source>
        <dbReference type="Google" id="ProtNLM"/>
    </source>
</evidence>
<keyword evidence="2" id="KW-0812">Transmembrane</keyword>
<keyword evidence="2" id="KW-0472">Membrane</keyword>
<feature type="transmembrane region" description="Helical" evidence="2">
    <location>
        <begin position="244"/>
        <end position="262"/>
    </location>
</feature>
<sequence>MGRATAPRALSTVAGGGGGEQVEHAASGTTAAAKRADTPSGAPRIARAGARRGPAGRMIGRVADWFDRTILSSGRLPLFCFFLGVIVGFAFIRTSTRLIRARVRWWPGNITPGGLHIHHVVFGVVFMLIAGVAGVMLPGTATVWRSAAAAVFGVGSALVLDEFALLLHLSDVYWSEKGRTSIDAVFVAIAVSGLLLLGMRPVTFNDFLRVPTDGVRPWLAAALFAILNLGLAAITLLKGKIWTGLLGLFIPVLVIVGAVRLARPHSPWAHWFYVRPGRRNERKRALATFRERRFRQPIIAAKIWFQELIAGRHDLPLPRRPRR</sequence>
<name>A0A1H3FYG5_9ACTN</name>
<feature type="transmembrane region" description="Helical" evidence="2">
    <location>
        <begin position="143"/>
        <end position="169"/>
    </location>
</feature>
<evidence type="ECO:0000256" key="1">
    <source>
        <dbReference type="SAM" id="MobiDB-lite"/>
    </source>
</evidence>
<protein>
    <recommendedName>
        <fullName evidence="5">Lysyl-tRNA synthetase, class 2</fullName>
    </recommendedName>
</protein>
<accession>A0A1H3FYG5</accession>
<feature type="region of interest" description="Disordered" evidence="1">
    <location>
        <begin position="1"/>
        <end position="52"/>
    </location>
</feature>
<gene>
    <name evidence="3" type="ORF">SAMN05444365_101182</name>
</gene>
<reference evidence="4" key="1">
    <citation type="submission" date="2016-10" db="EMBL/GenBank/DDBJ databases">
        <authorList>
            <person name="Varghese N."/>
            <person name="Submissions S."/>
        </authorList>
    </citation>
    <scope>NUCLEOTIDE SEQUENCE [LARGE SCALE GENOMIC DNA]</scope>
    <source>
        <strain evidence="4">DSM 45245</strain>
    </source>
</reference>